<organism evidence="1 2">
    <name type="scientific">Takifugu rubripes</name>
    <name type="common">Japanese pufferfish</name>
    <name type="synonym">Fugu rubripes</name>
    <dbReference type="NCBI Taxonomy" id="31033"/>
    <lineage>
        <taxon>Eukaryota</taxon>
        <taxon>Metazoa</taxon>
        <taxon>Chordata</taxon>
        <taxon>Craniata</taxon>
        <taxon>Vertebrata</taxon>
        <taxon>Euteleostomi</taxon>
        <taxon>Actinopterygii</taxon>
        <taxon>Neopterygii</taxon>
        <taxon>Teleostei</taxon>
        <taxon>Neoteleostei</taxon>
        <taxon>Acanthomorphata</taxon>
        <taxon>Eupercaria</taxon>
        <taxon>Tetraodontiformes</taxon>
        <taxon>Tetradontoidea</taxon>
        <taxon>Tetraodontidae</taxon>
        <taxon>Takifugu</taxon>
    </lineage>
</organism>
<accession>A0A674N0K9</accession>
<evidence type="ECO:0000313" key="1">
    <source>
        <dbReference type="Ensembl" id="ENSTRUP00000067221.1"/>
    </source>
</evidence>
<reference evidence="1 2" key="1">
    <citation type="journal article" date="2011" name="Genome Biol. Evol.">
        <title>Integration of the genetic map and genome assembly of fugu facilitates insights into distinct features of genome evolution in teleosts and mammals.</title>
        <authorList>
            <person name="Kai W."/>
            <person name="Kikuchi K."/>
            <person name="Tohari S."/>
            <person name="Chew A.K."/>
            <person name="Tay A."/>
            <person name="Fujiwara A."/>
            <person name="Hosoya S."/>
            <person name="Suetake H."/>
            <person name="Naruse K."/>
            <person name="Brenner S."/>
            <person name="Suzuki Y."/>
            <person name="Venkatesh B."/>
        </authorList>
    </citation>
    <scope>NUCLEOTIDE SEQUENCE [LARGE SCALE GENOMIC DNA]</scope>
</reference>
<reference evidence="1" key="2">
    <citation type="submission" date="2025-08" db="UniProtKB">
        <authorList>
            <consortium name="Ensembl"/>
        </authorList>
    </citation>
    <scope>IDENTIFICATION</scope>
</reference>
<name>A0A674N0K9_TAKRU</name>
<reference evidence="1" key="3">
    <citation type="submission" date="2025-09" db="UniProtKB">
        <authorList>
            <consortium name="Ensembl"/>
        </authorList>
    </citation>
    <scope>IDENTIFICATION</scope>
</reference>
<dbReference type="InParanoid" id="A0A674N0K9"/>
<dbReference type="AlphaFoldDB" id="A0A674N0K9"/>
<evidence type="ECO:0000313" key="2">
    <source>
        <dbReference type="Proteomes" id="UP000005226"/>
    </source>
</evidence>
<keyword evidence="2" id="KW-1185">Reference proteome</keyword>
<sequence length="76" mass="8614">TSRRLGRRVHAPALSSRGLVLLTEVDEGRCPYQTGPRARFHQIWTHRDPCPRQLGCYLLSCPQAQKSRNVGNTNND</sequence>
<protein>
    <submittedName>
        <fullName evidence="1">Uncharacterized protein</fullName>
    </submittedName>
</protein>
<dbReference type="Proteomes" id="UP000005226">
    <property type="component" value="Chromosome 2"/>
</dbReference>
<proteinExistence type="predicted"/>
<dbReference type="Ensembl" id="ENSTRUT00000090189.1">
    <property type="protein sequence ID" value="ENSTRUP00000067221.1"/>
    <property type="gene ID" value="ENSTRUG00000030643.1"/>
</dbReference>